<protein>
    <submittedName>
        <fullName evidence="1">Uncharacterized protein</fullName>
    </submittedName>
</protein>
<organism evidence="1">
    <name type="scientific">marine sediment metagenome</name>
    <dbReference type="NCBI Taxonomy" id="412755"/>
    <lineage>
        <taxon>unclassified sequences</taxon>
        <taxon>metagenomes</taxon>
        <taxon>ecological metagenomes</taxon>
    </lineage>
</organism>
<proteinExistence type="predicted"/>
<sequence>TGDIGFALAYANATVTYAANKFWIFSGTMGKYYVGDSRTSVVVEPGATNDCSVVLGFNLEHTSQTLDAYAALESIVTQNYTIGDTTLYIQAGTGFSAGDCMYVSDGTNYDYFVVVSGTDDTDVKVTASGTDGSITHDYTASEAMIQILRPQDPEGEPKMYYDSVDKVNRHGVEMVMAQIDYSS</sequence>
<dbReference type="AlphaFoldDB" id="X0ZP42"/>
<name>X0ZP42_9ZZZZ</name>
<gene>
    <name evidence="1" type="ORF">S01H4_15713</name>
</gene>
<reference evidence="1" key="1">
    <citation type="journal article" date="2014" name="Front. Microbiol.">
        <title>High frequency of phylogenetically diverse reductive dehalogenase-homologous genes in deep subseafloor sedimentary metagenomes.</title>
        <authorList>
            <person name="Kawai M."/>
            <person name="Futagami T."/>
            <person name="Toyoda A."/>
            <person name="Takaki Y."/>
            <person name="Nishi S."/>
            <person name="Hori S."/>
            <person name="Arai W."/>
            <person name="Tsubouchi T."/>
            <person name="Morono Y."/>
            <person name="Uchiyama I."/>
            <person name="Ito T."/>
            <person name="Fujiyama A."/>
            <person name="Inagaki F."/>
            <person name="Takami H."/>
        </authorList>
    </citation>
    <scope>NUCLEOTIDE SEQUENCE</scope>
    <source>
        <strain evidence="1">Expedition CK06-06</strain>
    </source>
</reference>
<feature type="non-terminal residue" evidence="1">
    <location>
        <position position="1"/>
    </location>
</feature>
<accession>X0ZP42</accession>
<dbReference type="EMBL" id="BART01006885">
    <property type="protein sequence ID" value="GAG71184.1"/>
    <property type="molecule type" value="Genomic_DNA"/>
</dbReference>
<evidence type="ECO:0000313" key="1">
    <source>
        <dbReference type="EMBL" id="GAG71184.1"/>
    </source>
</evidence>
<comment type="caution">
    <text evidence="1">The sequence shown here is derived from an EMBL/GenBank/DDBJ whole genome shotgun (WGS) entry which is preliminary data.</text>
</comment>